<sequence>MTGPTVFPLFERVRESSVSAVGRDMLLGGGEGLRTFYKNFCRGGEQEGEASASGALTFSSLRCVIPEEAALPSLLRSISPCAGKGFIGCDQVSRAAHHLDVSGAVRPLPAPGGRPLASTLHAGGRTYMLAQDGSTLWIAEGDLSAVESIGLPEGIGPNATLVQAGADGATILSPAAKVLFRLGPSWTLADRRRLCCHHRLQTGAPFRDGHVFLESLGDGYCGANLLYFPPQGPPRHVAGGFRSPGHVSAFEHGLLVCDFSGLHILVMDGLNVLRSVCMPWTPLLRWLGRDRGVGYEAALVDGSLYVACKFNVPLVGSSHSYCVVHGVVEGISVIHGE</sequence>
<dbReference type="eggNOG" id="ENOG5031PY6">
    <property type="taxonomic scope" value="Bacteria"/>
</dbReference>
<accession>S7THA8</accession>
<dbReference type="EMBL" id="ATHI01000001">
    <property type="protein sequence ID" value="EPR36201.1"/>
    <property type="molecule type" value="Genomic_DNA"/>
</dbReference>
<proteinExistence type="predicted"/>
<dbReference type="Proteomes" id="UP000014975">
    <property type="component" value="Unassembled WGS sequence"/>
</dbReference>
<reference evidence="1 2" key="1">
    <citation type="journal article" date="2013" name="Genome Announc.">
        <title>Draft genome sequences for three mercury-methylating, sulfate-reducing bacteria.</title>
        <authorList>
            <person name="Brown S.D."/>
            <person name="Hurt R.A.Jr."/>
            <person name="Gilmour C.C."/>
            <person name="Elias D.A."/>
        </authorList>
    </citation>
    <scope>NUCLEOTIDE SEQUENCE [LARGE SCALE GENOMIC DNA]</scope>
    <source>
        <strain evidence="1 2">DSM 16529</strain>
    </source>
</reference>
<dbReference type="STRING" id="1121439.dsat_1729"/>
<evidence type="ECO:0000313" key="2">
    <source>
        <dbReference type="Proteomes" id="UP000014975"/>
    </source>
</evidence>
<comment type="caution">
    <text evidence="1">The sequence shown here is derived from an EMBL/GenBank/DDBJ whole genome shotgun (WGS) entry which is preliminary data.</text>
</comment>
<name>S7THA8_9BACT</name>
<dbReference type="AlphaFoldDB" id="S7THA8"/>
<dbReference type="OrthoDB" id="9991990at2"/>
<organism evidence="1 2">
    <name type="scientific">Alkalidesulfovibrio alkalitolerans DSM 16529</name>
    <dbReference type="NCBI Taxonomy" id="1121439"/>
    <lineage>
        <taxon>Bacteria</taxon>
        <taxon>Pseudomonadati</taxon>
        <taxon>Thermodesulfobacteriota</taxon>
        <taxon>Desulfovibrionia</taxon>
        <taxon>Desulfovibrionales</taxon>
        <taxon>Desulfovibrionaceae</taxon>
        <taxon>Alkalidesulfovibrio</taxon>
    </lineage>
</organism>
<keyword evidence="2" id="KW-1185">Reference proteome</keyword>
<protein>
    <submittedName>
        <fullName evidence="1">Uncharacterized protein</fullName>
    </submittedName>
</protein>
<dbReference type="RefSeq" id="WP_020885615.1">
    <property type="nucleotide sequence ID" value="NZ_ATHI01000001.1"/>
</dbReference>
<gene>
    <name evidence="1" type="ORF">dsat_1729</name>
</gene>
<evidence type="ECO:0000313" key="1">
    <source>
        <dbReference type="EMBL" id="EPR36201.1"/>
    </source>
</evidence>
<dbReference type="PATRIC" id="fig|1121439.3.peg.113"/>